<name>A0A0G4J7T9_PLABS</name>
<dbReference type="Proteomes" id="UP000039324">
    <property type="component" value="Unassembled WGS sequence"/>
</dbReference>
<keyword evidence="1" id="KW-1133">Transmembrane helix</keyword>
<protein>
    <submittedName>
        <fullName evidence="2">Uncharacterized protein</fullName>
    </submittedName>
</protein>
<keyword evidence="3" id="KW-1185">Reference proteome</keyword>
<evidence type="ECO:0000313" key="3">
    <source>
        <dbReference type="Proteomes" id="UP000039324"/>
    </source>
</evidence>
<dbReference type="AlphaFoldDB" id="A0A0G4J7T9"/>
<feature type="transmembrane region" description="Helical" evidence="1">
    <location>
        <begin position="12"/>
        <end position="36"/>
    </location>
</feature>
<evidence type="ECO:0000256" key="1">
    <source>
        <dbReference type="SAM" id="Phobius"/>
    </source>
</evidence>
<organism evidence="2 3">
    <name type="scientific">Plasmodiophora brassicae</name>
    <name type="common">Clubroot disease agent</name>
    <dbReference type="NCBI Taxonomy" id="37360"/>
    <lineage>
        <taxon>Eukaryota</taxon>
        <taxon>Sar</taxon>
        <taxon>Rhizaria</taxon>
        <taxon>Endomyxa</taxon>
        <taxon>Phytomyxea</taxon>
        <taxon>Plasmodiophorida</taxon>
        <taxon>Plasmodiophoridae</taxon>
        <taxon>Plasmodiophora</taxon>
    </lineage>
</organism>
<dbReference type="EMBL" id="CDSF01000144">
    <property type="protein sequence ID" value="CEP03351.1"/>
    <property type="molecule type" value="Genomic_DNA"/>
</dbReference>
<evidence type="ECO:0000313" key="2">
    <source>
        <dbReference type="EMBL" id="CEP03351.1"/>
    </source>
</evidence>
<sequence length="135" mass="14945">MANEIRAFFGSAAIVVTAAILGVTVLVVVMTAALGADNDDLEETLRRWFARAAQLPCRDDDDYDADALQRYVDDVHDWRRRVEPDLSGDRIDLVRRQVGILFVLLRSKGLGQVEIRAARRLADASVDASAIYDGL</sequence>
<proteinExistence type="predicted"/>
<accession>A0A0G4J7T9</accession>
<gene>
    <name evidence="2" type="ORF">PBRA_003111</name>
</gene>
<keyword evidence="1" id="KW-0812">Transmembrane</keyword>
<feature type="non-terminal residue" evidence="2">
    <location>
        <position position="135"/>
    </location>
</feature>
<keyword evidence="1" id="KW-0472">Membrane</keyword>
<reference evidence="2 3" key="1">
    <citation type="submission" date="2015-02" db="EMBL/GenBank/DDBJ databases">
        <authorList>
            <person name="Chooi Y.-H."/>
        </authorList>
    </citation>
    <scope>NUCLEOTIDE SEQUENCE [LARGE SCALE GENOMIC DNA]</scope>
    <source>
        <strain evidence="2">E3</strain>
    </source>
</reference>